<evidence type="ECO:0000256" key="2">
    <source>
        <dbReference type="ARBA" id="ARBA00004418"/>
    </source>
</evidence>
<feature type="chain" id="PRO_5021434170" description="Periplasmic nitrate reductase, electron transfer subunit" evidence="13">
    <location>
        <begin position="37"/>
        <end position="163"/>
    </location>
</feature>
<name>A0A4Y4CYR4_ZOORA</name>
<evidence type="ECO:0000256" key="12">
    <source>
        <dbReference type="ARBA" id="ARBA00031832"/>
    </source>
</evidence>
<dbReference type="SUPFAM" id="SSF48695">
    <property type="entry name" value="Multiheme cytochromes"/>
    <property type="match status" value="1"/>
</dbReference>
<proteinExistence type="inferred from homology"/>
<keyword evidence="9" id="KW-0574">Periplasm</keyword>
<accession>A0A4Y4CYR4</accession>
<comment type="function">
    <text evidence="1">Electron transfer subunit of the periplasmic nitrate reductase complex NapAB. Receives electrons from the membrane-anchored tetraheme c-type NapC protein and transfers these to NapA subunit, thus allowing electron flow between membrane and periplasm. Essential for periplasmic nitrate reduction with nitrate as the terminal electron acceptor.</text>
</comment>
<feature type="signal peptide" evidence="13">
    <location>
        <begin position="1"/>
        <end position="36"/>
    </location>
</feature>
<gene>
    <name evidence="14" type="ORF">ZRA01_22600</name>
</gene>
<evidence type="ECO:0000256" key="6">
    <source>
        <dbReference type="ARBA" id="ARBA00022617"/>
    </source>
</evidence>
<evidence type="ECO:0000256" key="7">
    <source>
        <dbReference type="ARBA" id="ARBA00022723"/>
    </source>
</evidence>
<dbReference type="FunFam" id="1.10.1130.10:FF:000001">
    <property type="entry name" value="Periplasmic nitrate reductase, electron transfer subunit"/>
    <property type="match status" value="1"/>
</dbReference>
<evidence type="ECO:0000256" key="8">
    <source>
        <dbReference type="ARBA" id="ARBA00022729"/>
    </source>
</evidence>
<dbReference type="AlphaFoldDB" id="A0A4Y4CYR4"/>
<dbReference type="Gene3D" id="1.10.1130.10">
    <property type="entry name" value="Flavocytochrome C3, Chain A"/>
    <property type="match status" value="1"/>
</dbReference>
<evidence type="ECO:0000256" key="1">
    <source>
        <dbReference type="ARBA" id="ARBA00002599"/>
    </source>
</evidence>
<dbReference type="Proteomes" id="UP000318422">
    <property type="component" value="Unassembled WGS sequence"/>
</dbReference>
<dbReference type="GO" id="GO:0042597">
    <property type="term" value="C:periplasmic space"/>
    <property type="evidence" value="ECO:0007669"/>
    <property type="project" value="UniProtKB-SubCell"/>
</dbReference>
<evidence type="ECO:0000313" key="14">
    <source>
        <dbReference type="EMBL" id="GEC96187.1"/>
    </source>
</evidence>
<comment type="caution">
    <text evidence="14">The sequence shown here is derived from an EMBL/GenBank/DDBJ whole genome shotgun (WGS) entry which is preliminary data.</text>
</comment>
<keyword evidence="15" id="KW-1185">Reference proteome</keyword>
<keyword evidence="8 13" id="KW-0732">Signal</keyword>
<dbReference type="InterPro" id="IPR036280">
    <property type="entry name" value="Multihaem_cyt_sf"/>
</dbReference>
<dbReference type="GO" id="GO:0046872">
    <property type="term" value="F:metal ion binding"/>
    <property type="evidence" value="ECO:0007669"/>
    <property type="project" value="UniProtKB-KW"/>
</dbReference>
<dbReference type="InterPro" id="IPR005591">
    <property type="entry name" value="NapB"/>
</dbReference>
<dbReference type="OrthoDB" id="13290at2"/>
<keyword evidence="6" id="KW-0349">Heme</keyword>
<dbReference type="GO" id="GO:0009061">
    <property type="term" value="P:anaerobic respiration"/>
    <property type="evidence" value="ECO:0007669"/>
    <property type="project" value="InterPro"/>
</dbReference>
<evidence type="ECO:0000313" key="15">
    <source>
        <dbReference type="Proteomes" id="UP000318422"/>
    </source>
</evidence>
<dbReference type="Pfam" id="PF03892">
    <property type="entry name" value="NapB"/>
    <property type="match status" value="1"/>
</dbReference>
<keyword evidence="11" id="KW-0408">Iron</keyword>
<organism evidence="14 15">
    <name type="scientific">Zoogloea ramigera</name>
    <dbReference type="NCBI Taxonomy" id="350"/>
    <lineage>
        <taxon>Bacteria</taxon>
        <taxon>Pseudomonadati</taxon>
        <taxon>Pseudomonadota</taxon>
        <taxon>Betaproteobacteria</taxon>
        <taxon>Rhodocyclales</taxon>
        <taxon>Zoogloeaceae</taxon>
        <taxon>Zoogloea</taxon>
    </lineage>
</organism>
<protein>
    <recommendedName>
        <fullName evidence="4">Periplasmic nitrate reductase, electron transfer subunit</fullName>
    </recommendedName>
    <alternativeName>
        <fullName evidence="12">Diheme cytochrome c NapB</fullName>
    </alternativeName>
</protein>
<dbReference type="PANTHER" id="PTHR38604">
    <property type="entry name" value="PERIPLASMIC NITRATE REDUCTASE, ELECTRON TRANSFER SUBUNIT"/>
    <property type="match status" value="1"/>
</dbReference>
<comment type="similarity">
    <text evidence="3">Belongs to the NapB family.</text>
</comment>
<dbReference type="EMBL" id="BJNV01000037">
    <property type="protein sequence ID" value="GEC96187.1"/>
    <property type="molecule type" value="Genomic_DNA"/>
</dbReference>
<evidence type="ECO:0000256" key="3">
    <source>
        <dbReference type="ARBA" id="ARBA00007368"/>
    </source>
</evidence>
<reference evidence="14 15" key="1">
    <citation type="submission" date="2019-06" db="EMBL/GenBank/DDBJ databases">
        <title>Whole genome shotgun sequence of Zoogloea ramigera NBRC 15342.</title>
        <authorList>
            <person name="Hosoyama A."/>
            <person name="Uohara A."/>
            <person name="Ohji S."/>
            <person name="Ichikawa N."/>
        </authorList>
    </citation>
    <scope>NUCLEOTIDE SEQUENCE [LARGE SCALE GENOMIC DNA]</scope>
    <source>
        <strain evidence="14 15">NBRC 15342</strain>
    </source>
</reference>
<keyword evidence="7" id="KW-0479">Metal-binding</keyword>
<dbReference type="PANTHER" id="PTHR38604:SF1">
    <property type="entry name" value="PERIPLASMIC NITRATE REDUCTASE, ELECTRON TRANSFER SUBUNIT"/>
    <property type="match status" value="1"/>
</dbReference>
<evidence type="ECO:0000256" key="4">
    <source>
        <dbReference type="ARBA" id="ARBA00013773"/>
    </source>
</evidence>
<comment type="subcellular location">
    <subcellularLocation>
        <location evidence="2">Periplasm</location>
    </subcellularLocation>
</comment>
<keyword evidence="10" id="KW-0249">Electron transport</keyword>
<dbReference type="RefSeq" id="WP_141352253.1">
    <property type="nucleotide sequence ID" value="NZ_BJNV01000037.1"/>
</dbReference>
<sequence length="163" mass="17682">MNKPTFKSTRLRAAALALTLSAALGQALLAPADAFAASEPAIKLMTLRGADIQASDPEGDGTRYGRDQAPLPRDFVQQPPLIPHTIKGYTVTKNFNKCLDCHAWARAKETGATKISVTHFKTREGEELSSVSPRRYFCNQCHVPQSDAKPLVGNSFKPGTGMR</sequence>
<evidence type="ECO:0000256" key="10">
    <source>
        <dbReference type="ARBA" id="ARBA00022982"/>
    </source>
</evidence>
<evidence type="ECO:0000256" key="13">
    <source>
        <dbReference type="SAM" id="SignalP"/>
    </source>
</evidence>
<keyword evidence="5" id="KW-0813">Transport</keyword>
<evidence type="ECO:0000256" key="5">
    <source>
        <dbReference type="ARBA" id="ARBA00022448"/>
    </source>
</evidence>
<evidence type="ECO:0000256" key="9">
    <source>
        <dbReference type="ARBA" id="ARBA00022764"/>
    </source>
</evidence>
<evidence type="ECO:0000256" key="11">
    <source>
        <dbReference type="ARBA" id="ARBA00023004"/>
    </source>
</evidence>